<reference evidence="2 3" key="1">
    <citation type="submission" date="2016-07" db="EMBL/GenBank/DDBJ databases">
        <title>Genome of Pelobium manganitolerans.</title>
        <authorList>
            <person name="Wu S."/>
            <person name="Wang G."/>
        </authorList>
    </citation>
    <scope>NUCLEOTIDE SEQUENCE [LARGE SCALE GENOMIC DNA]</scope>
    <source>
        <strain evidence="2 3">YS-25</strain>
    </source>
</reference>
<name>A0A419S2F1_9SPHI</name>
<accession>A0A419S2F1</accession>
<dbReference type="EMBL" id="MBTA01000029">
    <property type="protein sequence ID" value="RKD12900.1"/>
    <property type="molecule type" value="Genomic_DNA"/>
</dbReference>
<proteinExistence type="predicted"/>
<evidence type="ECO:0000313" key="2">
    <source>
        <dbReference type="EMBL" id="RKD12900.1"/>
    </source>
</evidence>
<organism evidence="2 3">
    <name type="scientific">Pelobium manganitolerans</name>
    <dbReference type="NCBI Taxonomy" id="1842495"/>
    <lineage>
        <taxon>Bacteria</taxon>
        <taxon>Pseudomonadati</taxon>
        <taxon>Bacteroidota</taxon>
        <taxon>Sphingobacteriia</taxon>
        <taxon>Sphingobacteriales</taxon>
        <taxon>Sphingobacteriaceae</taxon>
        <taxon>Pelobium</taxon>
    </lineage>
</organism>
<comment type="caution">
    <text evidence="2">The sequence shown here is derived from an EMBL/GenBank/DDBJ whole genome shotgun (WGS) entry which is preliminary data.</text>
</comment>
<gene>
    <name evidence="2" type="ORF">BCY91_11720</name>
</gene>
<dbReference type="Proteomes" id="UP000283433">
    <property type="component" value="Unassembled WGS sequence"/>
</dbReference>
<sequence>MTKCPKCDSALSEVDKKFGTLYSCNKEGCYHEEFNYSKNCCNDQFLKPVKVYKDEFDIHIEPNKFTVYNQCQTCGKKVGTALKKANFQEHDLPLFNENLVNESESERIDLRKELTEIDERKKRARHDDFWDDYTEYLKSERWKSIREIVLRRDNYKCQSCLTEDAVEVHHTIGHFRKNEPIFSLFSVCNRCHIIITEIERGGHRTAEKIIYQFEKEKNNGR</sequence>
<keyword evidence="1" id="KW-0175">Coiled coil</keyword>
<evidence type="ECO:0000313" key="3">
    <source>
        <dbReference type="Proteomes" id="UP000283433"/>
    </source>
</evidence>
<keyword evidence="3" id="KW-1185">Reference proteome</keyword>
<dbReference type="AlphaFoldDB" id="A0A419S2F1"/>
<protein>
    <recommendedName>
        <fullName evidence="4">HNH nuclease domain-containing protein</fullName>
    </recommendedName>
</protein>
<evidence type="ECO:0008006" key="4">
    <source>
        <dbReference type="Google" id="ProtNLM"/>
    </source>
</evidence>
<dbReference type="OrthoDB" id="1250255at2"/>
<evidence type="ECO:0000256" key="1">
    <source>
        <dbReference type="SAM" id="Coils"/>
    </source>
</evidence>
<feature type="coiled-coil region" evidence="1">
    <location>
        <begin position="100"/>
        <end position="127"/>
    </location>
</feature>
<dbReference type="RefSeq" id="WP_120183128.1">
    <property type="nucleotide sequence ID" value="NZ_MBTA01000029.1"/>
</dbReference>